<organism evidence="1">
    <name type="scientific">marine metagenome</name>
    <dbReference type="NCBI Taxonomy" id="408172"/>
    <lineage>
        <taxon>unclassified sequences</taxon>
        <taxon>metagenomes</taxon>
        <taxon>ecological metagenomes</taxon>
    </lineage>
</organism>
<accession>A0A381Q3K1</accession>
<reference evidence="1" key="1">
    <citation type="submission" date="2018-05" db="EMBL/GenBank/DDBJ databases">
        <authorList>
            <person name="Lanie J.A."/>
            <person name="Ng W.-L."/>
            <person name="Kazmierczak K.M."/>
            <person name="Andrzejewski T.M."/>
            <person name="Davidsen T.M."/>
            <person name="Wayne K.J."/>
            <person name="Tettelin H."/>
            <person name="Glass J.I."/>
            <person name="Rusch D."/>
            <person name="Podicherti R."/>
            <person name="Tsui H.-C.T."/>
            <person name="Winkler M.E."/>
        </authorList>
    </citation>
    <scope>NUCLEOTIDE SEQUENCE</scope>
</reference>
<gene>
    <name evidence="1" type="ORF">METZ01_LOCUS26775</name>
</gene>
<proteinExistence type="predicted"/>
<name>A0A381Q3K1_9ZZZZ</name>
<dbReference type="AlphaFoldDB" id="A0A381Q3K1"/>
<sequence length="23" mass="2616">MDFDDLITIDDIADEVIDTDFLA</sequence>
<protein>
    <submittedName>
        <fullName evidence="1">Uncharacterized protein</fullName>
    </submittedName>
</protein>
<evidence type="ECO:0000313" key="1">
    <source>
        <dbReference type="EMBL" id="SUZ73921.1"/>
    </source>
</evidence>
<dbReference type="EMBL" id="UINC01001194">
    <property type="protein sequence ID" value="SUZ73921.1"/>
    <property type="molecule type" value="Genomic_DNA"/>
</dbReference>